<dbReference type="Proteomes" id="UP001215280">
    <property type="component" value="Unassembled WGS sequence"/>
</dbReference>
<comment type="caution">
    <text evidence="4">The sequence shown here is derived from an EMBL/GenBank/DDBJ whole genome shotgun (WGS) entry which is preliminary data.</text>
</comment>
<dbReference type="EMBL" id="JARJLG010000068">
    <property type="protein sequence ID" value="KAJ7754145.1"/>
    <property type="molecule type" value="Genomic_DNA"/>
</dbReference>
<keyword evidence="2" id="KW-0812">Transmembrane</keyword>
<proteinExistence type="predicted"/>
<organism evidence="4 5">
    <name type="scientific">Mycena maculata</name>
    <dbReference type="NCBI Taxonomy" id="230809"/>
    <lineage>
        <taxon>Eukaryota</taxon>
        <taxon>Fungi</taxon>
        <taxon>Dikarya</taxon>
        <taxon>Basidiomycota</taxon>
        <taxon>Agaricomycotina</taxon>
        <taxon>Agaricomycetes</taxon>
        <taxon>Agaricomycetidae</taxon>
        <taxon>Agaricales</taxon>
        <taxon>Marasmiineae</taxon>
        <taxon>Mycenaceae</taxon>
        <taxon>Mycena</taxon>
    </lineage>
</organism>
<feature type="domain" description="N-acetyltransferase" evidence="3">
    <location>
        <begin position="66"/>
        <end position="212"/>
    </location>
</feature>
<dbReference type="PANTHER" id="PTHR13947:SF37">
    <property type="entry name" value="LD18367P"/>
    <property type="match status" value="1"/>
</dbReference>
<keyword evidence="1" id="KW-0808">Transferase</keyword>
<evidence type="ECO:0000313" key="5">
    <source>
        <dbReference type="Proteomes" id="UP001215280"/>
    </source>
</evidence>
<gene>
    <name evidence="4" type="ORF">DFH07DRAFT_743897</name>
</gene>
<feature type="transmembrane region" description="Helical" evidence="2">
    <location>
        <begin position="46"/>
        <end position="63"/>
    </location>
</feature>
<keyword evidence="2" id="KW-1133">Transmembrane helix</keyword>
<keyword evidence="5" id="KW-1185">Reference proteome</keyword>
<evidence type="ECO:0000256" key="1">
    <source>
        <dbReference type="ARBA" id="ARBA00022679"/>
    </source>
</evidence>
<dbReference type="PANTHER" id="PTHR13947">
    <property type="entry name" value="GNAT FAMILY N-ACETYLTRANSFERASE"/>
    <property type="match status" value="1"/>
</dbReference>
<dbReference type="InterPro" id="IPR016181">
    <property type="entry name" value="Acyl_CoA_acyltransferase"/>
</dbReference>
<feature type="transmembrane region" description="Helical" evidence="2">
    <location>
        <begin position="22"/>
        <end position="40"/>
    </location>
</feature>
<dbReference type="InterPro" id="IPR000182">
    <property type="entry name" value="GNAT_dom"/>
</dbReference>
<dbReference type="PROSITE" id="PS51186">
    <property type="entry name" value="GNAT"/>
    <property type="match status" value="1"/>
</dbReference>
<dbReference type="AlphaFoldDB" id="A0AAD7J080"/>
<sequence>MLVEGSVTYVAKRRFLSKAPSVISYLLGSVGVGLIARGGHWRSPTAAAGAFICAAGIGLFTAVQRGIVRGLTTFCEDALKADMRDIGAHYRAPAAFFVAARPRSTDTKKAVEEEEVVGYVGLEYQPDKDASVAEVRRMIVSAKHRRRGIAVRLMHALIAHAEALPGLQYIELGTSEFQPGAQRMYEKLGWQLVSVERAGNWLGSLELRHFRRPVGTGIPGKL</sequence>
<evidence type="ECO:0000313" key="4">
    <source>
        <dbReference type="EMBL" id="KAJ7754145.1"/>
    </source>
</evidence>
<evidence type="ECO:0000256" key="2">
    <source>
        <dbReference type="SAM" id="Phobius"/>
    </source>
</evidence>
<evidence type="ECO:0000259" key="3">
    <source>
        <dbReference type="PROSITE" id="PS51186"/>
    </source>
</evidence>
<reference evidence="4" key="1">
    <citation type="submission" date="2023-03" db="EMBL/GenBank/DDBJ databases">
        <title>Massive genome expansion in bonnet fungi (Mycena s.s.) driven by repeated elements and novel gene families across ecological guilds.</title>
        <authorList>
            <consortium name="Lawrence Berkeley National Laboratory"/>
            <person name="Harder C.B."/>
            <person name="Miyauchi S."/>
            <person name="Viragh M."/>
            <person name="Kuo A."/>
            <person name="Thoen E."/>
            <person name="Andreopoulos B."/>
            <person name="Lu D."/>
            <person name="Skrede I."/>
            <person name="Drula E."/>
            <person name="Henrissat B."/>
            <person name="Morin E."/>
            <person name="Kohler A."/>
            <person name="Barry K."/>
            <person name="LaButti K."/>
            <person name="Morin E."/>
            <person name="Salamov A."/>
            <person name="Lipzen A."/>
            <person name="Mereny Z."/>
            <person name="Hegedus B."/>
            <person name="Baldrian P."/>
            <person name="Stursova M."/>
            <person name="Weitz H."/>
            <person name="Taylor A."/>
            <person name="Grigoriev I.V."/>
            <person name="Nagy L.G."/>
            <person name="Martin F."/>
            <person name="Kauserud H."/>
        </authorList>
    </citation>
    <scope>NUCLEOTIDE SEQUENCE</scope>
    <source>
        <strain evidence="4">CBHHK188m</strain>
    </source>
</reference>
<dbReference type="GO" id="GO:0008080">
    <property type="term" value="F:N-acetyltransferase activity"/>
    <property type="evidence" value="ECO:0007669"/>
    <property type="project" value="InterPro"/>
</dbReference>
<name>A0AAD7J080_9AGAR</name>
<keyword evidence="2" id="KW-0472">Membrane</keyword>
<dbReference type="InterPro" id="IPR050769">
    <property type="entry name" value="NAT_camello-type"/>
</dbReference>
<dbReference type="Pfam" id="PF00583">
    <property type="entry name" value="Acetyltransf_1"/>
    <property type="match status" value="1"/>
</dbReference>
<dbReference type="Gene3D" id="3.40.630.30">
    <property type="match status" value="1"/>
</dbReference>
<dbReference type="SUPFAM" id="SSF55729">
    <property type="entry name" value="Acyl-CoA N-acyltransferases (Nat)"/>
    <property type="match status" value="1"/>
</dbReference>
<accession>A0AAD7J080</accession>
<protein>
    <submittedName>
        <fullName evidence="4">Acyl-CoA N-acyltransferase</fullName>
    </submittedName>
</protein>
<dbReference type="CDD" id="cd04301">
    <property type="entry name" value="NAT_SF"/>
    <property type="match status" value="1"/>
</dbReference>